<dbReference type="EMBL" id="CP031226">
    <property type="protein sequence ID" value="AXH59589.1"/>
    <property type="molecule type" value="Genomic_DNA"/>
</dbReference>
<evidence type="ECO:0000313" key="1">
    <source>
        <dbReference type="EMBL" id="AXH59589.1"/>
    </source>
</evidence>
<dbReference type="AlphaFoldDB" id="A0AAD0M5E0"/>
<organism evidence="1 2">
    <name type="scientific">Pseudomonas amygdali pv. lachrymans str. M301315</name>
    <dbReference type="NCBI Taxonomy" id="629260"/>
    <lineage>
        <taxon>Bacteria</taxon>
        <taxon>Pseudomonadati</taxon>
        <taxon>Pseudomonadota</taxon>
        <taxon>Gammaproteobacteria</taxon>
        <taxon>Pseudomonadales</taxon>
        <taxon>Pseudomonadaceae</taxon>
        <taxon>Pseudomonas</taxon>
        <taxon>Pseudomonas amygdali</taxon>
    </lineage>
</organism>
<name>A0AAD0M5E0_PSEAV</name>
<dbReference type="RefSeq" id="WP_005742194.1">
    <property type="nucleotide sequence ID" value="NZ_CP031226.1"/>
</dbReference>
<keyword evidence="1" id="KW-0614">Plasmid</keyword>
<gene>
    <name evidence="1" type="ORF">PLA107_030655</name>
</gene>
<reference evidence="1 2" key="1">
    <citation type="journal article" date="2011" name="PLoS Pathog.">
        <title>Dynamic evolution of pathogenicity revealed by sequencing and comparative genomics of 19 Pseudomonas syringae isolates.</title>
        <authorList>
            <person name="Baltrus D.A."/>
            <person name="Nishimura M.T."/>
            <person name="Romanchuk A."/>
            <person name="Chang J.H."/>
            <person name="Mukhtar M.S."/>
            <person name="Cherkis K."/>
            <person name="Roach J."/>
            <person name="Grant S.R."/>
            <person name="Jones C.D."/>
            <person name="Dangl J.L."/>
        </authorList>
    </citation>
    <scope>NUCLEOTIDE SEQUENCE [LARGE SCALE GENOMIC DNA]</scope>
    <source>
        <strain evidence="1 2">M301315</strain>
    </source>
</reference>
<evidence type="ECO:0000313" key="2">
    <source>
        <dbReference type="Proteomes" id="UP000006426"/>
    </source>
</evidence>
<dbReference type="GeneID" id="39474475"/>
<accession>A0AAD0M5E0</accession>
<proteinExistence type="predicted"/>
<protein>
    <submittedName>
        <fullName evidence="1">Uncharacterized protein</fullName>
    </submittedName>
</protein>
<sequence>MTKTVDLNEFRTERFLIDPRESKQKRIPDCAPETLLDYIRKQSLGEIRYSGTPLGIAKSAGIEQQNGVKRIYVDIAVTNERNWPRFSFSPDIIASFANDEGGGEVMMGARLTLGITEKAVPFCVTTSAP</sequence>
<dbReference type="Proteomes" id="UP000006426">
    <property type="component" value="Plasmid pmppla107"/>
</dbReference>
<geneLocation type="plasmid" evidence="2">
    <name>pmppla107</name>
</geneLocation>